<evidence type="ECO:0000313" key="6">
    <source>
        <dbReference type="Proteomes" id="UP001320702"/>
    </source>
</evidence>
<dbReference type="PANTHER" id="PTHR45953">
    <property type="entry name" value="IDURONATE 2-SULFATASE"/>
    <property type="match status" value="1"/>
</dbReference>
<dbReference type="Proteomes" id="UP001320702">
    <property type="component" value="Unassembled WGS sequence"/>
</dbReference>
<gene>
    <name evidence="5" type="ORF">MU516_19020</name>
</gene>
<evidence type="ECO:0000256" key="3">
    <source>
        <dbReference type="SAM" id="MobiDB-lite"/>
    </source>
</evidence>
<reference evidence="5 6" key="1">
    <citation type="submission" date="2022-04" db="EMBL/GenBank/DDBJ databases">
        <title>Paracoccus sp. YLB-12 draft genome sequence.</title>
        <authorList>
            <person name="Yu L."/>
        </authorList>
    </citation>
    <scope>NUCLEOTIDE SEQUENCE [LARGE SCALE GENOMIC DNA]</scope>
    <source>
        <strain evidence="5 6">YLB-12</strain>
    </source>
</reference>
<dbReference type="InterPro" id="IPR017850">
    <property type="entry name" value="Alkaline_phosphatase_core_sf"/>
</dbReference>
<evidence type="ECO:0000259" key="4">
    <source>
        <dbReference type="Pfam" id="PF00884"/>
    </source>
</evidence>
<dbReference type="PANTHER" id="PTHR45953:SF1">
    <property type="entry name" value="IDURONATE 2-SULFATASE"/>
    <property type="match status" value="1"/>
</dbReference>
<name>A0ABT2KEG9_9RHOB</name>
<organism evidence="5 6">
    <name type="scientific">Paracoccus maritimus</name>
    <dbReference type="NCBI Taxonomy" id="2933292"/>
    <lineage>
        <taxon>Bacteria</taxon>
        <taxon>Pseudomonadati</taxon>
        <taxon>Pseudomonadota</taxon>
        <taxon>Alphaproteobacteria</taxon>
        <taxon>Rhodobacterales</taxon>
        <taxon>Paracoccaceae</taxon>
        <taxon>Paracoccus</taxon>
    </lineage>
</organism>
<dbReference type="CDD" id="cd16148">
    <property type="entry name" value="sulfatase_like"/>
    <property type="match status" value="1"/>
</dbReference>
<keyword evidence="6" id="KW-1185">Reference proteome</keyword>
<dbReference type="InterPro" id="IPR000917">
    <property type="entry name" value="Sulfatase_N"/>
</dbReference>
<keyword evidence="2" id="KW-0378">Hydrolase</keyword>
<feature type="compositionally biased region" description="Polar residues" evidence="3">
    <location>
        <begin position="513"/>
        <end position="532"/>
    </location>
</feature>
<keyword evidence="1" id="KW-0479">Metal-binding</keyword>
<comment type="caution">
    <text evidence="5">The sequence shown here is derived from an EMBL/GenBank/DDBJ whole genome shotgun (WGS) entry which is preliminary data.</text>
</comment>
<feature type="region of interest" description="Disordered" evidence="3">
    <location>
        <begin position="491"/>
        <end position="532"/>
    </location>
</feature>
<evidence type="ECO:0000256" key="2">
    <source>
        <dbReference type="ARBA" id="ARBA00022801"/>
    </source>
</evidence>
<dbReference type="RefSeq" id="WP_260278791.1">
    <property type="nucleotide sequence ID" value="NZ_JANAVZ010000027.1"/>
</dbReference>
<feature type="domain" description="Sulfatase N-terminal" evidence="4">
    <location>
        <begin position="2"/>
        <end position="344"/>
    </location>
</feature>
<dbReference type="Pfam" id="PF00884">
    <property type="entry name" value="Sulfatase"/>
    <property type="match status" value="1"/>
</dbReference>
<dbReference type="EMBL" id="JANAVZ010000027">
    <property type="protein sequence ID" value="MCT4334930.1"/>
    <property type="molecule type" value="Genomic_DNA"/>
</dbReference>
<dbReference type="Gene3D" id="3.40.720.10">
    <property type="entry name" value="Alkaline Phosphatase, subunit A"/>
    <property type="match status" value="1"/>
</dbReference>
<dbReference type="SUPFAM" id="SSF53649">
    <property type="entry name" value="Alkaline phosphatase-like"/>
    <property type="match status" value="1"/>
</dbReference>
<accession>A0ABT2KEG9</accession>
<sequence length="532" mass="61169">MNIITILIDSLNRDALSIYNPETRVRTPNIDRLAARGTVFDNHFVGSLPCMPARREIMAGRKEFLWRPWGPLEVFDPRLAQLMTDAGFRTGLVTDHYHYWEEEANGYIEHFESADYVRGHEMDRWKLADMTASVPAWVERMGRFRDETYTRQYWANVKDFRGEEDYFPAKVFKGAADWLDANAAKGPFWLHVENFDVHEPFDAPEPYASMYTDDPSARSRFTVWPPYQKYDALKEFMSQTSEEELEYIRSQYEAKVTMADRWLGHLLDRLDTLQLWDDTVIIFTTDHGHDLGQRGVFGKQYPHYDSHANIPLVIWHPDHPGGGRHEVRLSQTVDIFATTLDAVGAPIPPANRHSRSLMPLLRDEAEPVRDAVIYGTFGQGVCITDGDWTLFKSPVPDMPLHVYSTFIARPLIVDNPVDGRVGRLPTPPVDQGNFDESVPYPMWKMPVKIDPRSHQDFLFDRRSDPAQTSNRWDDRVDVRQSMLQALRALMQEEGTPDDQWERLGLEKPISARLDQSQGLAQTDAASMPQQGG</sequence>
<evidence type="ECO:0000313" key="5">
    <source>
        <dbReference type="EMBL" id="MCT4334930.1"/>
    </source>
</evidence>
<evidence type="ECO:0000256" key="1">
    <source>
        <dbReference type="ARBA" id="ARBA00022723"/>
    </source>
</evidence>
<proteinExistence type="predicted"/>
<protein>
    <submittedName>
        <fullName evidence="5">Sulfatase</fullName>
    </submittedName>
</protein>